<dbReference type="EMBL" id="JAMZFT010000001">
    <property type="protein sequence ID" value="MCP1335089.1"/>
    <property type="molecule type" value="Genomic_DNA"/>
</dbReference>
<reference evidence="3" key="1">
    <citation type="submission" date="2022-06" db="EMBL/GenBank/DDBJ databases">
        <title>Isolation and Genomics of Futiania mangrovii gen. nov., sp. nov., a Rare and Metabolically-versatile member in the Class Alphaproteobacteria.</title>
        <authorList>
            <person name="Liu L."/>
            <person name="Huang W.-C."/>
            <person name="Pan J."/>
            <person name="Li J."/>
            <person name="Huang Y."/>
            <person name="Du H."/>
            <person name="Liu Y."/>
            <person name="Li M."/>
        </authorList>
    </citation>
    <scope>NUCLEOTIDE SEQUENCE</scope>
    <source>
        <strain evidence="3">FT118</strain>
    </source>
</reference>
<evidence type="ECO:0000256" key="1">
    <source>
        <dbReference type="SAM" id="SignalP"/>
    </source>
</evidence>
<comment type="caution">
    <text evidence="3">The sequence shown here is derived from an EMBL/GenBank/DDBJ whole genome shotgun (WGS) entry which is preliminary data.</text>
</comment>
<feature type="domain" description="Ice-binding protein C-terminal" evidence="2">
    <location>
        <begin position="190"/>
        <end position="213"/>
    </location>
</feature>
<dbReference type="Pfam" id="PF07589">
    <property type="entry name" value="PEP-CTERM"/>
    <property type="match status" value="1"/>
</dbReference>
<organism evidence="3 4">
    <name type="scientific">Futiania mangrovi</name>
    <dbReference type="NCBI Taxonomy" id="2959716"/>
    <lineage>
        <taxon>Bacteria</taxon>
        <taxon>Pseudomonadati</taxon>
        <taxon>Pseudomonadota</taxon>
        <taxon>Alphaproteobacteria</taxon>
        <taxon>Futianiales</taxon>
        <taxon>Futianiaceae</taxon>
        <taxon>Futiania</taxon>
    </lineage>
</organism>
<dbReference type="Proteomes" id="UP001055804">
    <property type="component" value="Unassembled WGS sequence"/>
</dbReference>
<accession>A0A9J6P9T2</accession>
<sequence length="214" mass="21702">MRWNLVGSAAAMALLGAIAASSGANAALVVDTGNNPPLGSLVIDNNACDAGIVNVGPATTISACVQNDHGQQVDFTSDELITYAAGGQAQIVSDDGNGFSYLKIEVVGQLISKLILNIDAITDGFVTFSDGVDTSAPQALSGSGNNFFTITGGPFSFIEFTATSGVAAIALGDSVDDVKQVRVTYGPRQQVSEPALLGLLGLGLIGIAAARRRA</sequence>
<evidence type="ECO:0000313" key="3">
    <source>
        <dbReference type="EMBL" id="MCP1335089.1"/>
    </source>
</evidence>
<evidence type="ECO:0000259" key="2">
    <source>
        <dbReference type="Pfam" id="PF07589"/>
    </source>
</evidence>
<gene>
    <name evidence="3" type="ORF">NJQ99_01555</name>
</gene>
<evidence type="ECO:0000313" key="4">
    <source>
        <dbReference type="Proteomes" id="UP001055804"/>
    </source>
</evidence>
<name>A0A9J6P9T2_9PROT</name>
<proteinExistence type="predicted"/>
<feature type="chain" id="PRO_5039925361" evidence="1">
    <location>
        <begin position="27"/>
        <end position="214"/>
    </location>
</feature>
<feature type="signal peptide" evidence="1">
    <location>
        <begin position="1"/>
        <end position="26"/>
    </location>
</feature>
<keyword evidence="4" id="KW-1185">Reference proteome</keyword>
<dbReference type="AlphaFoldDB" id="A0A9J6P9T2"/>
<dbReference type="InterPro" id="IPR013424">
    <property type="entry name" value="Ice-binding_C"/>
</dbReference>
<dbReference type="RefSeq" id="WP_269331044.1">
    <property type="nucleotide sequence ID" value="NZ_JAMZFT010000001.1"/>
</dbReference>
<protein>
    <submittedName>
        <fullName evidence="3">PEP-CTERM sorting domain-containing protein</fullName>
    </submittedName>
</protein>
<keyword evidence="1" id="KW-0732">Signal</keyword>